<dbReference type="EMBL" id="FTNU01000013">
    <property type="protein sequence ID" value="SIS00142.1"/>
    <property type="molecule type" value="Genomic_DNA"/>
</dbReference>
<evidence type="ECO:0000259" key="1">
    <source>
        <dbReference type="Pfam" id="PF13683"/>
    </source>
</evidence>
<protein>
    <submittedName>
        <fullName evidence="2">Putative transposase</fullName>
    </submittedName>
</protein>
<sequence length="82" mass="9715">MTHSMSRKGNCWDNAPTEHFFRSFKTEWMPKHGYENIQEAKVDVVNYILGYDSQIRPHSFNNHLSPVEKERQFFNKTLLGVV</sequence>
<organism evidence="2 3">
    <name type="scientific">Moraxella cuniculi DSM 21768</name>
    <dbReference type="NCBI Taxonomy" id="1122245"/>
    <lineage>
        <taxon>Bacteria</taxon>
        <taxon>Pseudomonadati</taxon>
        <taxon>Pseudomonadota</taxon>
        <taxon>Gammaproteobacteria</taxon>
        <taxon>Moraxellales</taxon>
        <taxon>Moraxellaceae</taxon>
        <taxon>Moraxella</taxon>
    </lineage>
</organism>
<evidence type="ECO:0000313" key="3">
    <source>
        <dbReference type="Proteomes" id="UP000187495"/>
    </source>
</evidence>
<dbReference type="PANTHER" id="PTHR46889:SF4">
    <property type="entry name" value="TRANSPOSASE INSO FOR INSERTION SEQUENCE ELEMENT IS911B-RELATED"/>
    <property type="match status" value="1"/>
</dbReference>
<dbReference type="AlphaFoldDB" id="A0A1N7FIF9"/>
<feature type="domain" description="Integrase catalytic" evidence="1">
    <location>
        <begin position="2"/>
        <end position="66"/>
    </location>
</feature>
<dbReference type="GO" id="GO:0015074">
    <property type="term" value="P:DNA integration"/>
    <property type="evidence" value="ECO:0007669"/>
    <property type="project" value="InterPro"/>
</dbReference>
<reference evidence="3" key="1">
    <citation type="submission" date="2017-01" db="EMBL/GenBank/DDBJ databases">
        <authorList>
            <person name="Varghese N."/>
            <person name="Submissions S."/>
        </authorList>
    </citation>
    <scope>NUCLEOTIDE SEQUENCE [LARGE SCALE GENOMIC DNA]</scope>
    <source>
        <strain evidence="3">DSM 21768</strain>
    </source>
</reference>
<dbReference type="InterPro" id="IPR012337">
    <property type="entry name" value="RNaseH-like_sf"/>
</dbReference>
<dbReference type="InterPro" id="IPR050900">
    <property type="entry name" value="Transposase_IS3/IS150/IS904"/>
</dbReference>
<accession>A0A1N7FIF9</accession>
<keyword evidence="3" id="KW-1185">Reference proteome</keyword>
<dbReference type="Proteomes" id="UP000187495">
    <property type="component" value="Unassembled WGS sequence"/>
</dbReference>
<dbReference type="Pfam" id="PF13683">
    <property type="entry name" value="rve_3"/>
    <property type="match status" value="1"/>
</dbReference>
<evidence type="ECO:0000313" key="2">
    <source>
        <dbReference type="EMBL" id="SIS00142.1"/>
    </source>
</evidence>
<gene>
    <name evidence="2" type="ORF">SAMN02745664_11334</name>
</gene>
<dbReference type="PANTHER" id="PTHR46889">
    <property type="entry name" value="TRANSPOSASE INSF FOR INSERTION SEQUENCE IS3B-RELATED"/>
    <property type="match status" value="1"/>
</dbReference>
<dbReference type="SUPFAM" id="SSF53098">
    <property type="entry name" value="Ribonuclease H-like"/>
    <property type="match status" value="1"/>
</dbReference>
<proteinExistence type="predicted"/>
<name>A0A1N7FIF9_9GAMM</name>
<dbReference type="InterPro" id="IPR001584">
    <property type="entry name" value="Integrase_cat-core"/>
</dbReference>